<reference evidence="3 5" key="2">
    <citation type="journal article" date="2017" name="Infect. Genet. Evol.">
        <title>The new phylogeny of the genus Mycobacterium: The old and the news.</title>
        <authorList>
            <person name="Tortoli E."/>
            <person name="Fedrizzi T."/>
            <person name="Meehan C.J."/>
            <person name="Trovato A."/>
            <person name="Grottola A."/>
            <person name="Giacobazzi E."/>
            <person name="Serpini G.F."/>
            <person name="Tagliazucchi S."/>
            <person name="Fabio A."/>
            <person name="Bettua C."/>
            <person name="Bertorelli R."/>
            <person name="Frascaro F."/>
            <person name="De Sanctis V."/>
            <person name="Pecorari M."/>
            <person name="Jousson O."/>
            <person name="Segata N."/>
            <person name="Cirillo D.M."/>
        </authorList>
    </citation>
    <scope>NUCLEOTIDE SEQUENCE [LARGE SCALE GENOMIC DNA]</scope>
    <source>
        <strain evidence="3 5">NCTC 12882</strain>
    </source>
</reference>
<organism evidence="2 4">
    <name type="scientific">Mycobacterium celatum</name>
    <dbReference type="NCBI Taxonomy" id="28045"/>
    <lineage>
        <taxon>Bacteria</taxon>
        <taxon>Bacillati</taxon>
        <taxon>Actinomycetota</taxon>
        <taxon>Actinomycetes</taxon>
        <taxon>Mycobacteriales</taxon>
        <taxon>Mycobacteriaceae</taxon>
        <taxon>Mycobacterium</taxon>
    </lineage>
</organism>
<dbReference type="InterPro" id="IPR036188">
    <property type="entry name" value="FAD/NAD-bd_sf"/>
</dbReference>
<evidence type="ECO:0000313" key="3">
    <source>
        <dbReference type="EMBL" id="PIB75485.1"/>
    </source>
</evidence>
<protein>
    <submittedName>
        <fullName evidence="2">Amine oxidase</fullName>
    </submittedName>
</protein>
<feature type="domain" description="Amine oxidase" evidence="1">
    <location>
        <begin position="16"/>
        <end position="416"/>
    </location>
</feature>
<proteinExistence type="predicted"/>
<comment type="caution">
    <text evidence="2">The sequence shown here is derived from an EMBL/GenBank/DDBJ whole genome shotgun (WGS) entry which is preliminary data.</text>
</comment>
<dbReference type="SUPFAM" id="SSF51905">
    <property type="entry name" value="FAD/NAD(P)-binding domain"/>
    <property type="match status" value="1"/>
</dbReference>
<accession>A0A1X1RN13</accession>
<dbReference type="RefSeq" id="WP_062539162.1">
    <property type="nucleotide sequence ID" value="NZ_BBUN01000086.1"/>
</dbReference>
<name>A0A1X1RN13_MYCCE</name>
<dbReference type="OrthoDB" id="20837at2"/>
<dbReference type="EMBL" id="LQOM01000037">
    <property type="protein sequence ID" value="ORV09966.1"/>
    <property type="molecule type" value="Genomic_DNA"/>
</dbReference>
<keyword evidence="4" id="KW-1185">Reference proteome</keyword>
<dbReference type="PANTHER" id="PTHR42923:SF17">
    <property type="entry name" value="AMINE OXIDASE DOMAIN-CONTAINING PROTEIN"/>
    <property type="match status" value="1"/>
</dbReference>
<dbReference type="InterPro" id="IPR050464">
    <property type="entry name" value="Zeta_carotene_desat/Oxidored"/>
</dbReference>
<dbReference type="Proteomes" id="UP000193907">
    <property type="component" value="Unassembled WGS sequence"/>
</dbReference>
<gene>
    <name evidence="2" type="ORF">AWB95_17280</name>
    <name evidence="3" type="ORF">CQY23_19890</name>
</gene>
<dbReference type="Gene3D" id="3.50.50.60">
    <property type="entry name" value="FAD/NAD(P)-binding domain"/>
    <property type="match status" value="1"/>
</dbReference>
<evidence type="ECO:0000313" key="5">
    <source>
        <dbReference type="Proteomes" id="UP000230971"/>
    </source>
</evidence>
<reference evidence="2 4" key="1">
    <citation type="submission" date="2016-01" db="EMBL/GenBank/DDBJ databases">
        <title>The new phylogeny of the genus Mycobacterium.</title>
        <authorList>
            <person name="Tarcisio F."/>
            <person name="Conor M."/>
            <person name="Antonella G."/>
            <person name="Elisabetta G."/>
            <person name="Giulia F.S."/>
            <person name="Sara T."/>
            <person name="Anna F."/>
            <person name="Clotilde B."/>
            <person name="Roberto B."/>
            <person name="Veronica D.S."/>
            <person name="Fabio R."/>
            <person name="Monica P."/>
            <person name="Olivier J."/>
            <person name="Enrico T."/>
            <person name="Nicola S."/>
        </authorList>
    </citation>
    <scope>NUCLEOTIDE SEQUENCE [LARGE SCALE GENOMIC DNA]</scope>
    <source>
        <strain evidence="2 4">DSM 44243</strain>
    </source>
</reference>
<sequence>MQGSFRRSVAVIGSGVAGLTAAYVLSARDRVTLYEADTRLGGHAHTHIVDRGDGTVVAVDSAFLVHNDRTYPTLCRLFTELGVATQESEMSMSVRADDTGLEYAGALGVGGLFASRQSLRPRYLGMLAEIIRFHRVATRLLRDGAEDHLETLGDILSRHRFSAFFVEHFIRPLVAAVWSCSGDDALRYPARYLFVFLDHHGMLSVFGSPTWRTVTGGSARYVEAVASRLHEIATGTPVRLLRRLSDGVLVQAGAAAPRFFDAAVVAVHPDQALLLLDDPSPHERAVLGAIPYSTNRAQLHTDESVLPRHRRARASWNYLITSHNNQVVVSYDVSRLMRIDADRRFLVSLGGHGRVDPRSVIAEMTYSHPLYTPESVAAQRLLPTLDDDRVTFAGAYHGWGFHEDGAASGVRAARRLGADWPARVGRTEVMAC</sequence>
<dbReference type="GO" id="GO:0016491">
    <property type="term" value="F:oxidoreductase activity"/>
    <property type="evidence" value="ECO:0007669"/>
    <property type="project" value="InterPro"/>
</dbReference>
<dbReference type="AlphaFoldDB" id="A0A1X1RN13"/>
<dbReference type="Pfam" id="PF01593">
    <property type="entry name" value="Amino_oxidase"/>
    <property type="match status" value="1"/>
</dbReference>
<evidence type="ECO:0000259" key="1">
    <source>
        <dbReference type="Pfam" id="PF01593"/>
    </source>
</evidence>
<dbReference type="InterPro" id="IPR002937">
    <property type="entry name" value="Amino_oxidase"/>
</dbReference>
<dbReference type="FunFam" id="1.10.405.20:FF:000001">
    <property type="entry name" value="Amine oxidase"/>
    <property type="match status" value="1"/>
</dbReference>
<dbReference type="STRING" id="28045.AWB95_17280"/>
<evidence type="ECO:0000313" key="2">
    <source>
        <dbReference type="EMBL" id="ORV09966.1"/>
    </source>
</evidence>
<dbReference type="Proteomes" id="UP000230971">
    <property type="component" value="Unassembled WGS sequence"/>
</dbReference>
<dbReference type="PANTHER" id="PTHR42923">
    <property type="entry name" value="PROTOPORPHYRINOGEN OXIDASE"/>
    <property type="match status" value="1"/>
</dbReference>
<dbReference type="EMBL" id="PDKV01000032">
    <property type="protein sequence ID" value="PIB75485.1"/>
    <property type="molecule type" value="Genomic_DNA"/>
</dbReference>
<evidence type="ECO:0000313" key="4">
    <source>
        <dbReference type="Proteomes" id="UP000193907"/>
    </source>
</evidence>